<reference evidence="3 4" key="1">
    <citation type="submission" date="2019-06" db="EMBL/GenBank/DDBJ databases">
        <title>Mycoplasma falconis type strain whole genome sequence.</title>
        <authorList>
            <person name="Spergser J."/>
        </authorList>
    </citation>
    <scope>NUCLEOTIDE SEQUENCE [LARGE SCALE GENOMIC DNA]</scope>
    <source>
        <strain evidence="3 4">ATCC 51372</strain>
    </source>
</reference>
<name>A0A501X828_9BACT</name>
<protein>
    <submittedName>
        <fullName evidence="3">Uncharacterized protein</fullName>
    </submittedName>
</protein>
<dbReference type="EMBL" id="VFSS01000014">
    <property type="protein sequence ID" value="TPE56574.1"/>
    <property type="molecule type" value="Genomic_DNA"/>
</dbReference>
<dbReference type="RefSeq" id="WP_140781560.1">
    <property type="nucleotide sequence ID" value="NZ_VFSS01000014.1"/>
</dbReference>
<evidence type="ECO:0000256" key="1">
    <source>
        <dbReference type="SAM" id="Coils"/>
    </source>
</evidence>
<dbReference type="AlphaFoldDB" id="A0A501X828"/>
<feature type="chain" id="PRO_5021299636" evidence="2">
    <location>
        <begin position="28"/>
        <end position="554"/>
    </location>
</feature>
<dbReference type="Gene3D" id="1.20.1270.90">
    <property type="entry name" value="AF1782-like"/>
    <property type="match status" value="1"/>
</dbReference>
<dbReference type="Proteomes" id="UP000319776">
    <property type="component" value="Unassembled WGS sequence"/>
</dbReference>
<accession>A0A501X828</accession>
<sequence>MPKNKKMALIFAALATAAMTAGIVATALINPNNNARKQLEDKIKIAKDLLNDPDLSPEKAKELEDQIDKAKKTLKDENSSKENLQDANNKLNDVINQAKENIEVNKQTKLDKQNLENLIKEIKEWNQANMANIAGLAKESQSLADVVSTVEKDNENLDIAKIAKQKETLEQAWAKAKKEKADYDRALSTLKDQIDKANKLLKEKLAQDPNSTALQSARDDLQAAVAKAMDYQNDDLNGLNDKNIKLSEAIKQAEQQLKNYDIRKTELIENLKSAITLSKRWIKDEIENLPAFSNQKNELESKIDKAESYLEKKFEDMTIKELEQLNNDVYNYWSNVKYDKGQYDKKIAELEQKIQLANNQANKMTDPALENAKVELEAAINKANEAKNQSSLNQLPNDISDLQSAIDKANQAMEDLKNQKTNLANEIKDKLAKMEKTFADKNTSENKYPEAYDFGHNEIEQVTNQLNNLDNLTLEDLNNIDSSLNLINDKFNSKVDIKDGEDLVNKMSDPALNNAKTSLQSAIDKMKEVLANNKASESEINEADKKLKAAIQVN</sequence>
<gene>
    <name evidence="3" type="ORF">FJO69_02875</name>
</gene>
<feature type="coiled-coil region" evidence="1">
    <location>
        <begin position="32"/>
        <end position="108"/>
    </location>
</feature>
<feature type="coiled-coil region" evidence="1">
    <location>
        <begin position="152"/>
        <end position="316"/>
    </location>
</feature>
<evidence type="ECO:0000313" key="3">
    <source>
        <dbReference type="EMBL" id="TPE56574.1"/>
    </source>
</evidence>
<evidence type="ECO:0000313" key="4">
    <source>
        <dbReference type="Proteomes" id="UP000319776"/>
    </source>
</evidence>
<evidence type="ECO:0000256" key="2">
    <source>
        <dbReference type="SAM" id="SignalP"/>
    </source>
</evidence>
<keyword evidence="1" id="KW-0175">Coiled coil</keyword>
<feature type="coiled-coil region" evidence="1">
    <location>
        <begin position="340"/>
        <end position="437"/>
    </location>
</feature>
<feature type="coiled-coil region" evidence="1">
    <location>
        <begin position="512"/>
        <end position="553"/>
    </location>
</feature>
<feature type="signal peptide" evidence="2">
    <location>
        <begin position="1"/>
        <end position="27"/>
    </location>
</feature>
<keyword evidence="2" id="KW-0732">Signal</keyword>
<keyword evidence="4" id="KW-1185">Reference proteome</keyword>
<organism evidence="3 4">
    <name type="scientific">[Mycoplasma] falconis</name>
    <dbReference type="NCBI Taxonomy" id="92403"/>
    <lineage>
        <taxon>Bacteria</taxon>
        <taxon>Bacillati</taxon>
        <taxon>Mycoplasmatota</taxon>
        <taxon>Mycoplasmoidales</taxon>
        <taxon>Metamycoplasmataceae</taxon>
        <taxon>Metamycoplasma</taxon>
    </lineage>
</organism>
<comment type="caution">
    <text evidence="3">The sequence shown here is derived from an EMBL/GenBank/DDBJ whole genome shotgun (WGS) entry which is preliminary data.</text>
</comment>
<proteinExistence type="predicted"/>